<reference evidence="1 2" key="1">
    <citation type="submission" date="2018-06" db="EMBL/GenBank/DDBJ databases">
        <authorList>
            <consortium name="Pathogen Informatics"/>
            <person name="Doyle S."/>
        </authorList>
    </citation>
    <scope>NUCLEOTIDE SEQUENCE [LARGE SCALE GENOMIC DNA]</scope>
    <source>
        <strain evidence="1 2">NCTC11388</strain>
    </source>
</reference>
<dbReference type="Proteomes" id="UP000254893">
    <property type="component" value="Unassembled WGS sequence"/>
</dbReference>
<name>A0A380CW07_SPHSI</name>
<dbReference type="SUPFAM" id="SSF55931">
    <property type="entry name" value="Glutamine synthetase/guanido kinase"/>
    <property type="match status" value="1"/>
</dbReference>
<protein>
    <submittedName>
        <fullName evidence="1">Carboxylate-amine ligase</fullName>
    </submittedName>
</protein>
<gene>
    <name evidence="1" type="ORF">NCTC11388_04866</name>
</gene>
<dbReference type="PANTHER" id="PTHR36510">
    <property type="entry name" value="GLUTAMATE--CYSTEINE LIGASE 2-RELATED"/>
    <property type="match status" value="1"/>
</dbReference>
<dbReference type="InterPro" id="IPR014746">
    <property type="entry name" value="Gln_synth/guanido_kin_cat_dom"/>
</dbReference>
<accession>A0A380CW07</accession>
<dbReference type="Gene3D" id="3.30.590.20">
    <property type="match status" value="1"/>
</dbReference>
<sequence>MQSLVAKIYKMHQQNISFRSYRRLLLSENKWRASKDGIHADLIDFGKETSVPYAILLDELLEFIDDVVDGLGCRTEVEYARQIVKMGTGADRQLMVFNETGDIKKVVDYMICETEKSVL</sequence>
<dbReference type="InterPro" id="IPR050141">
    <property type="entry name" value="GCL_type2/YbdK_subfam"/>
</dbReference>
<dbReference type="InterPro" id="IPR006336">
    <property type="entry name" value="GCS2"/>
</dbReference>
<dbReference type="GO" id="GO:0016879">
    <property type="term" value="F:ligase activity, forming carbon-nitrogen bonds"/>
    <property type="evidence" value="ECO:0007669"/>
    <property type="project" value="TreeGrafter"/>
</dbReference>
<proteinExistence type="predicted"/>
<dbReference type="RefSeq" id="WP_258862595.1">
    <property type="nucleotide sequence ID" value="NZ_UGYW01000002.1"/>
</dbReference>
<dbReference type="Pfam" id="PF04107">
    <property type="entry name" value="GCS2"/>
    <property type="match status" value="1"/>
</dbReference>
<dbReference type="PANTHER" id="PTHR36510:SF1">
    <property type="entry name" value="GLUTAMATE--CYSTEINE LIGASE 2-RELATED"/>
    <property type="match status" value="1"/>
</dbReference>
<organism evidence="1 2">
    <name type="scientific">Sphingobacterium spiritivorum</name>
    <name type="common">Flavobacterium spiritivorum</name>
    <dbReference type="NCBI Taxonomy" id="258"/>
    <lineage>
        <taxon>Bacteria</taxon>
        <taxon>Pseudomonadati</taxon>
        <taxon>Bacteroidota</taxon>
        <taxon>Sphingobacteriia</taxon>
        <taxon>Sphingobacteriales</taxon>
        <taxon>Sphingobacteriaceae</taxon>
        <taxon>Sphingobacterium</taxon>
    </lineage>
</organism>
<dbReference type="AlphaFoldDB" id="A0A380CW07"/>
<keyword evidence="1" id="KW-0436">Ligase</keyword>
<evidence type="ECO:0000313" key="2">
    <source>
        <dbReference type="Proteomes" id="UP000254893"/>
    </source>
</evidence>
<evidence type="ECO:0000313" key="1">
    <source>
        <dbReference type="EMBL" id="SUJ30750.1"/>
    </source>
</evidence>
<dbReference type="EMBL" id="UGYW01000002">
    <property type="protein sequence ID" value="SUJ30750.1"/>
    <property type="molecule type" value="Genomic_DNA"/>
</dbReference>